<proteinExistence type="predicted"/>
<evidence type="ECO:0000313" key="1">
    <source>
        <dbReference type="EMBL" id="KKK55333.1"/>
    </source>
</evidence>
<gene>
    <name evidence="1" type="ORF">LCGC14_3075590</name>
</gene>
<organism evidence="1">
    <name type="scientific">marine sediment metagenome</name>
    <dbReference type="NCBI Taxonomy" id="412755"/>
    <lineage>
        <taxon>unclassified sequences</taxon>
        <taxon>metagenomes</taxon>
        <taxon>ecological metagenomes</taxon>
    </lineage>
</organism>
<dbReference type="AlphaFoldDB" id="A0A0F8WFG0"/>
<reference evidence="1" key="1">
    <citation type="journal article" date="2015" name="Nature">
        <title>Complex archaea that bridge the gap between prokaryotes and eukaryotes.</title>
        <authorList>
            <person name="Spang A."/>
            <person name="Saw J.H."/>
            <person name="Jorgensen S.L."/>
            <person name="Zaremba-Niedzwiedzka K."/>
            <person name="Martijn J."/>
            <person name="Lind A.E."/>
            <person name="van Eijk R."/>
            <person name="Schleper C."/>
            <person name="Guy L."/>
            <person name="Ettema T.J."/>
        </authorList>
    </citation>
    <scope>NUCLEOTIDE SEQUENCE</scope>
</reference>
<comment type="caution">
    <text evidence="1">The sequence shown here is derived from an EMBL/GenBank/DDBJ whole genome shotgun (WGS) entry which is preliminary data.</text>
</comment>
<accession>A0A0F8WFG0</accession>
<protein>
    <submittedName>
        <fullName evidence="1">Uncharacterized protein</fullName>
    </submittedName>
</protein>
<dbReference type="EMBL" id="LAZR01065543">
    <property type="protein sequence ID" value="KKK55333.1"/>
    <property type="molecule type" value="Genomic_DNA"/>
</dbReference>
<name>A0A0F8WFG0_9ZZZZ</name>
<dbReference type="InterPro" id="IPR011050">
    <property type="entry name" value="Pectin_lyase_fold/virulence"/>
</dbReference>
<feature type="non-terminal residue" evidence="1">
    <location>
        <position position="1"/>
    </location>
</feature>
<dbReference type="SUPFAM" id="SSF51126">
    <property type="entry name" value="Pectin lyase-like"/>
    <property type="match status" value="1"/>
</dbReference>
<sequence>TNQSHGIVTISGNDIKILDCDFFNTVDGDNLDVGPAKCVLNTSATDVLVHGCRFKDMGAGKTGRWKTVCAGGALDSSLVIQDCTFICRGIATATRSAGASDGTAKSSPTMITAGCMAISPSANTSAGALYTHTYQYVIESYNVAAINKHALIGVSTSDKRAKTDIIYL</sequence>